<dbReference type="PROSITE" id="PS50071">
    <property type="entry name" value="HOMEOBOX_2"/>
    <property type="match status" value="1"/>
</dbReference>
<comment type="subcellular location">
    <subcellularLocation>
        <location evidence="1 9 10">Nucleus</location>
    </subcellularLocation>
</comment>
<keyword evidence="2" id="KW-0217">Developmental protein</keyword>
<dbReference type="GO" id="GO:0005634">
    <property type="term" value="C:nucleus"/>
    <property type="evidence" value="ECO:0007669"/>
    <property type="project" value="UniProtKB-SubCell"/>
</dbReference>
<dbReference type="PANTHER" id="PTHR45940:SF2">
    <property type="entry name" value="WUSCHEL-RELATED HOMEOBOX 1"/>
    <property type="match status" value="1"/>
</dbReference>
<evidence type="ECO:0000256" key="6">
    <source>
        <dbReference type="ARBA" id="ARBA00023163"/>
    </source>
</evidence>
<dbReference type="InterPro" id="IPR009057">
    <property type="entry name" value="Homeodomain-like_sf"/>
</dbReference>
<feature type="DNA-binding region" description="Homeobox" evidence="9">
    <location>
        <begin position="28"/>
        <end position="93"/>
    </location>
</feature>
<dbReference type="PANTHER" id="PTHR45940">
    <property type="entry name" value="WUSCHEL-RELATED HOMEOBOX 1-RELATED"/>
    <property type="match status" value="1"/>
</dbReference>
<dbReference type="InterPro" id="IPR001356">
    <property type="entry name" value="HD"/>
</dbReference>
<evidence type="ECO:0000256" key="1">
    <source>
        <dbReference type="ARBA" id="ARBA00004123"/>
    </source>
</evidence>
<reference evidence="13 14" key="1">
    <citation type="journal article" date="2018" name="Nat. Genet.">
        <title>The Rosa genome provides new insights in the design of modern roses.</title>
        <authorList>
            <person name="Bendahmane M."/>
        </authorList>
    </citation>
    <scope>NUCLEOTIDE SEQUENCE [LARGE SCALE GENOMIC DNA]</scope>
    <source>
        <strain evidence="14">cv. Old Blush</strain>
    </source>
</reference>
<dbReference type="GO" id="GO:0003677">
    <property type="term" value="F:DNA binding"/>
    <property type="evidence" value="ECO:0007669"/>
    <property type="project" value="UniProtKB-UniRule"/>
</dbReference>
<dbReference type="Gramene" id="PRQ16884">
    <property type="protein sequence ID" value="PRQ16884"/>
    <property type="gene ID" value="RchiOBHm_Chr7g0189051"/>
</dbReference>
<evidence type="ECO:0000256" key="4">
    <source>
        <dbReference type="ARBA" id="ARBA00023125"/>
    </source>
</evidence>
<dbReference type="GO" id="GO:0099402">
    <property type="term" value="P:plant organ development"/>
    <property type="evidence" value="ECO:0007669"/>
    <property type="project" value="InterPro"/>
</dbReference>
<evidence type="ECO:0000256" key="8">
    <source>
        <dbReference type="ARBA" id="ARBA00024040"/>
    </source>
</evidence>
<keyword evidence="3" id="KW-0805">Transcription regulation</keyword>
<sequence length="212" mass="23729">MELQTQQLTEEGGSIQAAGSSANTPIRPTNNRWTPTPYQLRILQELYYDRALKNPTPEQIQGICLHLKLYGQIENKNVFFWFQNLKARERQKLREFRNVRVGGSLDLNFGSTSSTDDGKSIDLNFGSTGSTSTDRSIDLNFGLRVGYGVDGSIMEQRGEYHQEIETLPLFPMHGEDIFGNMKTTSEGGSDYGGGSRISLELSLNSYRDADMA</sequence>
<gene>
    <name evidence="13" type="ORF">RchiOBHm_Chr7g0189051</name>
</gene>
<keyword evidence="5 9" id="KW-0371">Homeobox</keyword>
<keyword evidence="4 9" id="KW-0238">DNA-binding</keyword>
<dbReference type="Gene3D" id="1.10.10.60">
    <property type="entry name" value="Homeodomain-like"/>
    <property type="match status" value="1"/>
</dbReference>
<evidence type="ECO:0000256" key="11">
    <source>
        <dbReference type="SAM" id="MobiDB-lite"/>
    </source>
</evidence>
<evidence type="ECO:0000256" key="9">
    <source>
        <dbReference type="PROSITE-ProRule" id="PRU00108"/>
    </source>
</evidence>
<evidence type="ECO:0000256" key="7">
    <source>
        <dbReference type="ARBA" id="ARBA00023242"/>
    </source>
</evidence>
<dbReference type="GO" id="GO:0003700">
    <property type="term" value="F:DNA-binding transcription factor activity"/>
    <property type="evidence" value="ECO:0007669"/>
    <property type="project" value="InterPro"/>
</dbReference>
<dbReference type="Pfam" id="PF00046">
    <property type="entry name" value="Homeodomain"/>
    <property type="match status" value="1"/>
</dbReference>
<keyword evidence="6" id="KW-0804">Transcription</keyword>
<comment type="similarity">
    <text evidence="8">Belongs to the WUS homeobox family.</text>
</comment>
<dbReference type="AlphaFoldDB" id="A0A2P6P4N2"/>
<keyword evidence="7 9" id="KW-0539">Nucleus</keyword>
<feature type="compositionally biased region" description="Polar residues" evidence="11">
    <location>
        <begin position="17"/>
        <end position="33"/>
    </location>
</feature>
<protein>
    <submittedName>
        <fullName evidence="13">Putative transcription factor Homobox-WOX family</fullName>
    </submittedName>
</protein>
<dbReference type="SMART" id="SM00389">
    <property type="entry name" value="HOX"/>
    <property type="match status" value="1"/>
</dbReference>
<dbReference type="SUPFAM" id="SSF46689">
    <property type="entry name" value="Homeodomain-like"/>
    <property type="match status" value="1"/>
</dbReference>
<evidence type="ECO:0000256" key="2">
    <source>
        <dbReference type="ARBA" id="ARBA00022473"/>
    </source>
</evidence>
<evidence type="ECO:0000313" key="13">
    <source>
        <dbReference type="EMBL" id="PRQ16884.1"/>
    </source>
</evidence>
<organism evidence="13 14">
    <name type="scientific">Rosa chinensis</name>
    <name type="common">China rose</name>
    <dbReference type="NCBI Taxonomy" id="74649"/>
    <lineage>
        <taxon>Eukaryota</taxon>
        <taxon>Viridiplantae</taxon>
        <taxon>Streptophyta</taxon>
        <taxon>Embryophyta</taxon>
        <taxon>Tracheophyta</taxon>
        <taxon>Spermatophyta</taxon>
        <taxon>Magnoliopsida</taxon>
        <taxon>eudicotyledons</taxon>
        <taxon>Gunneridae</taxon>
        <taxon>Pentapetalae</taxon>
        <taxon>rosids</taxon>
        <taxon>fabids</taxon>
        <taxon>Rosales</taxon>
        <taxon>Rosaceae</taxon>
        <taxon>Rosoideae</taxon>
        <taxon>Rosoideae incertae sedis</taxon>
        <taxon>Rosa</taxon>
    </lineage>
</organism>
<dbReference type="InterPro" id="IPR044555">
    <property type="entry name" value="WUSCHEL-like"/>
</dbReference>
<evidence type="ECO:0000256" key="10">
    <source>
        <dbReference type="RuleBase" id="RU000682"/>
    </source>
</evidence>
<evidence type="ECO:0000313" key="14">
    <source>
        <dbReference type="Proteomes" id="UP000238479"/>
    </source>
</evidence>
<evidence type="ECO:0000256" key="5">
    <source>
        <dbReference type="ARBA" id="ARBA00023155"/>
    </source>
</evidence>
<proteinExistence type="inferred from homology"/>
<dbReference type="EMBL" id="PDCK01000045">
    <property type="protein sequence ID" value="PRQ16884.1"/>
    <property type="molecule type" value="Genomic_DNA"/>
</dbReference>
<keyword evidence="14" id="KW-1185">Reference proteome</keyword>
<evidence type="ECO:0000256" key="3">
    <source>
        <dbReference type="ARBA" id="ARBA00023015"/>
    </source>
</evidence>
<feature type="region of interest" description="Disordered" evidence="11">
    <location>
        <begin position="1"/>
        <end position="33"/>
    </location>
</feature>
<dbReference type="Proteomes" id="UP000238479">
    <property type="component" value="Chromosome 7"/>
</dbReference>
<dbReference type="STRING" id="74649.A0A2P6P4N2"/>
<accession>A0A2P6P4N2</accession>
<feature type="domain" description="Homeobox" evidence="12">
    <location>
        <begin position="26"/>
        <end position="92"/>
    </location>
</feature>
<name>A0A2P6P4N2_ROSCH</name>
<comment type="caution">
    <text evidence="13">The sequence shown here is derived from an EMBL/GenBank/DDBJ whole genome shotgun (WGS) entry which is preliminary data.</text>
</comment>
<evidence type="ECO:0000259" key="12">
    <source>
        <dbReference type="PROSITE" id="PS50071"/>
    </source>
</evidence>